<feature type="domain" description="FAR1" evidence="1">
    <location>
        <begin position="43"/>
        <end position="130"/>
    </location>
</feature>
<comment type="caution">
    <text evidence="2">The sequence shown here is derived from an EMBL/GenBank/DDBJ whole genome shotgun (WGS) entry which is preliminary data.</text>
</comment>
<dbReference type="PANTHER" id="PTHR47718">
    <property type="entry name" value="OS01G0519700 PROTEIN"/>
    <property type="match status" value="1"/>
</dbReference>
<name>A0A922JQU6_CARIL</name>
<proteinExistence type="predicted"/>
<gene>
    <name evidence="2" type="ORF">I3842_05G163700</name>
</gene>
<organism evidence="2 3">
    <name type="scientific">Carya illinoinensis</name>
    <name type="common">Pecan</name>
    <dbReference type="NCBI Taxonomy" id="32201"/>
    <lineage>
        <taxon>Eukaryota</taxon>
        <taxon>Viridiplantae</taxon>
        <taxon>Streptophyta</taxon>
        <taxon>Embryophyta</taxon>
        <taxon>Tracheophyta</taxon>
        <taxon>Spermatophyta</taxon>
        <taxon>Magnoliopsida</taxon>
        <taxon>eudicotyledons</taxon>
        <taxon>Gunneridae</taxon>
        <taxon>Pentapetalae</taxon>
        <taxon>rosids</taxon>
        <taxon>fabids</taxon>
        <taxon>Fagales</taxon>
        <taxon>Juglandaceae</taxon>
        <taxon>Carya</taxon>
    </lineage>
</organism>
<evidence type="ECO:0000313" key="2">
    <source>
        <dbReference type="EMBL" id="KAG6713647.1"/>
    </source>
</evidence>
<reference evidence="2" key="1">
    <citation type="submission" date="2021-01" db="EMBL/GenBank/DDBJ databases">
        <authorList>
            <person name="Lovell J.T."/>
            <person name="Bentley N."/>
            <person name="Bhattarai G."/>
            <person name="Jenkins J.W."/>
            <person name="Sreedasyam A."/>
            <person name="Alarcon Y."/>
            <person name="Bock C."/>
            <person name="Boston L."/>
            <person name="Carlson J."/>
            <person name="Cervantes K."/>
            <person name="Clermont K."/>
            <person name="Krom N."/>
            <person name="Kubenka K."/>
            <person name="Mamidi S."/>
            <person name="Mattison C."/>
            <person name="Monteros M."/>
            <person name="Pisani C."/>
            <person name="Plott C."/>
            <person name="Rajasekar S."/>
            <person name="Rhein H.S."/>
            <person name="Rohla C."/>
            <person name="Song M."/>
            <person name="Hilaire R.S."/>
            <person name="Shu S."/>
            <person name="Wells L."/>
            <person name="Wang X."/>
            <person name="Webber J."/>
            <person name="Heerema R.J."/>
            <person name="Klein P."/>
            <person name="Conner P."/>
            <person name="Grauke L."/>
            <person name="Grimwood J."/>
            <person name="Schmutz J."/>
            <person name="Randall J.J."/>
        </authorList>
    </citation>
    <scope>NUCLEOTIDE SEQUENCE</scope>
    <source>
        <tissue evidence="2">Leaf</tissue>
    </source>
</reference>
<dbReference type="Proteomes" id="UP000811246">
    <property type="component" value="Chromosome 5"/>
</dbReference>
<dbReference type="InterPro" id="IPR004330">
    <property type="entry name" value="FAR1_DNA_bnd_dom"/>
</dbReference>
<accession>A0A922JQU6</accession>
<dbReference type="EMBL" id="CM031829">
    <property type="protein sequence ID" value="KAG6713647.1"/>
    <property type="molecule type" value="Genomic_DNA"/>
</dbReference>
<sequence length="200" mass="22997">MNVGDGDGVNVGDGFNLIFTSSCENFEPFVGKEFDEVEDAQAFYKTYARRKCFAMRTNHTVLSREDRKLQGVHYVCTKEGFRRENLKQKERKIPEHAEIKIECKATMCIKKDGERWIVCKFVPEHNHELLTPRSTSLLCGHRGVTRVQKKLILTLNESVVLTKKIMTMLSKESGGDFNIGCIGKDVENYLGNKRRKLFEE</sequence>
<evidence type="ECO:0000313" key="3">
    <source>
        <dbReference type="Proteomes" id="UP000811246"/>
    </source>
</evidence>
<protein>
    <recommendedName>
        <fullName evidence="1">FAR1 domain-containing protein</fullName>
    </recommendedName>
</protein>
<evidence type="ECO:0000259" key="1">
    <source>
        <dbReference type="Pfam" id="PF03101"/>
    </source>
</evidence>
<dbReference type="Pfam" id="PF03101">
    <property type="entry name" value="FAR1"/>
    <property type="match status" value="1"/>
</dbReference>
<dbReference type="AlphaFoldDB" id="A0A922JQU6"/>
<dbReference type="PANTHER" id="PTHR47718:SF7">
    <property type="entry name" value="PROTEIN FAR1-RELATED SEQUENCE"/>
    <property type="match status" value="1"/>
</dbReference>